<dbReference type="InterPro" id="IPR003333">
    <property type="entry name" value="CMAS"/>
</dbReference>
<dbReference type="PANTHER" id="PTHR43667:SF2">
    <property type="entry name" value="FATTY ACID C-METHYL TRANSFERASE"/>
    <property type="match status" value="1"/>
</dbReference>
<dbReference type="Pfam" id="PF02353">
    <property type="entry name" value="CMAS"/>
    <property type="match status" value="1"/>
</dbReference>
<dbReference type="CDD" id="cd02440">
    <property type="entry name" value="AdoMet_MTases"/>
    <property type="match status" value="1"/>
</dbReference>
<keyword evidence="3 7" id="KW-0808">Transferase</keyword>
<keyword evidence="8" id="KW-1185">Reference proteome</keyword>
<evidence type="ECO:0000256" key="6">
    <source>
        <dbReference type="PIRSR" id="PIRSR003085-1"/>
    </source>
</evidence>
<name>I1YF20_METFJ</name>
<dbReference type="GO" id="GO:0008610">
    <property type="term" value="P:lipid biosynthetic process"/>
    <property type="evidence" value="ECO:0007669"/>
    <property type="project" value="InterPro"/>
</dbReference>
<dbReference type="GO" id="GO:0008168">
    <property type="term" value="F:methyltransferase activity"/>
    <property type="evidence" value="ECO:0007669"/>
    <property type="project" value="UniProtKB-KW"/>
</dbReference>
<keyword evidence="5" id="KW-0443">Lipid metabolism</keyword>
<organism evidence="7 8">
    <name type="scientific">Methylophaga frappieri (strain ATCC BAA-2434 / DSM 25690 / JAM7)</name>
    <dbReference type="NCBI Taxonomy" id="754477"/>
    <lineage>
        <taxon>Bacteria</taxon>
        <taxon>Pseudomonadati</taxon>
        <taxon>Pseudomonadota</taxon>
        <taxon>Gammaproteobacteria</taxon>
        <taxon>Thiotrichales</taxon>
        <taxon>Piscirickettsiaceae</taxon>
        <taxon>Methylophaga</taxon>
    </lineage>
</organism>
<dbReference type="InterPro" id="IPR029063">
    <property type="entry name" value="SAM-dependent_MTases_sf"/>
</dbReference>
<sequence>MNRPLTSKDKATNTDWLTRFYQRLVHRQLSRIRHGCIYLHTTESAYQFGDSEADIKVTLTVYHPRFFRSLVQAGSIGVAESYMAGEWHCSDLTGLIRIMARNLDLSDAVEHGPARIAGWVLRAWHDRNRNNLRGSRKNIAAHYDLGNDLFSLFLDKDWMMYSSGLYLRNEDTLEQAQHQKLQRLCDKLDLQASDHLLEIGTGWGGCAIFAAKHYGCRVTTTTISQAQFDYVNARIKQAGLQNQVTVLMQDYRELTGEYDKLVSIEMVEAVGHHYLDDYFECCSALLATDGLAIIQAITIADHRYDQAVKSVDFIKRYIFPGSFIPSVCVLTESAAASRLRLINLEDIGPSYALTLAEWRHRFMSQLDTIRRQGYPDEFIRMWEFYLCYCEGGFAERTIGDVQLLFAKPDNRRSQWVA</sequence>
<dbReference type="RefSeq" id="WP_014702963.1">
    <property type="nucleotide sequence ID" value="NC_017856.1"/>
</dbReference>
<dbReference type="KEGG" id="mec:Q7C_335"/>
<gene>
    <name evidence="7" type="ordered locus">Q7C_335</name>
</gene>
<reference evidence="7 8" key="1">
    <citation type="journal article" date="2012" name="J. Bacteriol.">
        <title>Complete genome sequences of Methylophaga sp. strain JAM1 and Methylophaga sp. strain JAM7.</title>
        <authorList>
            <person name="Villeneuve C."/>
            <person name="Martineau C."/>
            <person name="Mauffrey F."/>
            <person name="Villemur R."/>
        </authorList>
    </citation>
    <scope>NUCLEOTIDE SEQUENCE [LARGE SCALE GENOMIC DNA]</scope>
    <source>
        <strain evidence="7 8">JAM7</strain>
    </source>
</reference>
<keyword evidence="2 7" id="KW-0489">Methyltransferase</keyword>
<proteinExistence type="inferred from homology"/>
<dbReference type="OrthoDB" id="9782855at2"/>
<evidence type="ECO:0000256" key="2">
    <source>
        <dbReference type="ARBA" id="ARBA00022603"/>
    </source>
</evidence>
<dbReference type="SUPFAM" id="SSF53335">
    <property type="entry name" value="S-adenosyl-L-methionine-dependent methyltransferases"/>
    <property type="match status" value="1"/>
</dbReference>
<evidence type="ECO:0000256" key="4">
    <source>
        <dbReference type="ARBA" id="ARBA00022691"/>
    </source>
</evidence>
<dbReference type="PANTHER" id="PTHR43667">
    <property type="entry name" value="CYCLOPROPANE-FATTY-ACYL-PHOSPHOLIPID SYNTHASE"/>
    <property type="match status" value="1"/>
</dbReference>
<dbReference type="PIRSF" id="PIRSF003085">
    <property type="entry name" value="CMAS"/>
    <property type="match status" value="1"/>
</dbReference>
<evidence type="ECO:0000313" key="7">
    <source>
        <dbReference type="EMBL" id="AFJ01513.1"/>
    </source>
</evidence>
<dbReference type="PATRIC" id="fig|754477.3.peg.332"/>
<dbReference type="InterPro" id="IPR050723">
    <property type="entry name" value="CFA/CMAS"/>
</dbReference>
<keyword evidence="4" id="KW-0949">S-adenosyl-L-methionine</keyword>
<evidence type="ECO:0000256" key="1">
    <source>
        <dbReference type="ARBA" id="ARBA00010815"/>
    </source>
</evidence>
<evidence type="ECO:0000313" key="8">
    <source>
        <dbReference type="Proteomes" id="UP000009145"/>
    </source>
</evidence>
<evidence type="ECO:0000256" key="5">
    <source>
        <dbReference type="ARBA" id="ARBA00023098"/>
    </source>
</evidence>
<comment type="similarity">
    <text evidence="1">Belongs to the CFA/CMAS family.</text>
</comment>
<feature type="active site" evidence="6">
    <location>
        <position position="389"/>
    </location>
</feature>
<dbReference type="Proteomes" id="UP000009145">
    <property type="component" value="Chromosome"/>
</dbReference>
<protein>
    <submittedName>
        <fullName evidence="7">S-adenosyl-L-methionine dependent methyltransferase</fullName>
    </submittedName>
</protein>
<accession>I1YF20</accession>
<dbReference type="GO" id="GO:0032259">
    <property type="term" value="P:methylation"/>
    <property type="evidence" value="ECO:0007669"/>
    <property type="project" value="UniProtKB-KW"/>
</dbReference>
<dbReference type="EMBL" id="CP003380">
    <property type="protein sequence ID" value="AFJ01513.1"/>
    <property type="molecule type" value="Genomic_DNA"/>
</dbReference>
<dbReference type="HOGENOM" id="CLU_026434_0_2_6"/>
<evidence type="ECO:0000256" key="3">
    <source>
        <dbReference type="ARBA" id="ARBA00022679"/>
    </source>
</evidence>
<dbReference type="AlphaFoldDB" id="I1YF20"/>
<dbReference type="eggNOG" id="COG2230">
    <property type="taxonomic scope" value="Bacteria"/>
</dbReference>
<dbReference type="Gene3D" id="3.40.50.150">
    <property type="entry name" value="Vaccinia Virus protein VP39"/>
    <property type="match status" value="1"/>
</dbReference>
<dbReference type="STRING" id="754477.Q7C_335"/>